<sequence>MVSSAPSSNIKVKGKYNSSMCFFYQLLSHESALIMRTLSVYPLLPYICVAKNPRSTLVRTRKCGSLPLHVDPLFLPHTFPYASTSFPCFYLEVMHRALRSISFLISRPRSSRQCR</sequence>
<protein>
    <submittedName>
        <fullName evidence="1">Uncharacterized protein</fullName>
    </submittedName>
</protein>
<dbReference type="AlphaFoldDB" id="C9ZN96"/>
<dbReference type="GeneID" id="23861093"/>
<dbReference type="RefSeq" id="XP_011773161.1">
    <property type="nucleotide sequence ID" value="XM_011774859.1"/>
</dbReference>
<dbReference type="Proteomes" id="UP000002316">
    <property type="component" value="Chromosome 5"/>
</dbReference>
<reference evidence="2" key="1">
    <citation type="journal article" date="2010" name="PLoS Negl. Trop. Dis.">
        <title>The genome sequence of Trypanosoma brucei gambiense, causative agent of chronic human african trypanosomiasis.</title>
        <authorList>
            <person name="Jackson A.P."/>
            <person name="Sanders M."/>
            <person name="Berry A."/>
            <person name="McQuillan J."/>
            <person name="Aslett M.A."/>
            <person name="Quail M.A."/>
            <person name="Chukualim B."/>
            <person name="Capewell P."/>
            <person name="MacLeod A."/>
            <person name="Melville S.E."/>
            <person name="Gibson W."/>
            <person name="Barry J.D."/>
            <person name="Berriman M."/>
            <person name="Hertz-Fowler C."/>
        </authorList>
    </citation>
    <scope>NUCLEOTIDE SEQUENCE [LARGE SCALE GENOMIC DNA]</scope>
    <source>
        <strain evidence="2">MHOM/CI/86/DAL972</strain>
    </source>
</reference>
<gene>
    <name evidence="1" type="ORF">TbgDal_V120</name>
</gene>
<dbReference type="EMBL" id="FN554968">
    <property type="protein sequence ID" value="CBH10874.1"/>
    <property type="molecule type" value="Genomic_DNA"/>
</dbReference>
<proteinExistence type="predicted"/>
<organism evidence="1 2">
    <name type="scientific">Trypanosoma brucei gambiense (strain MHOM/CI/86/DAL972)</name>
    <dbReference type="NCBI Taxonomy" id="679716"/>
    <lineage>
        <taxon>Eukaryota</taxon>
        <taxon>Discoba</taxon>
        <taxon>Euglenozoa</taxon>
        <taxon>Kinetoplastea</taxon>
        <taxon>Metakinetoplastina</taxon>
        <taxon>Trypanosomatida</taxon>
        <taxon>Trypanosomatidae</taxon>
        <taxon>Trypanosoma</taxon>
    </lineage>
</organism>
<evidence type="ECO:0000313" key="1">
    <source>
        <dbReference type="EMBL" id="CBH10874.1"/>
    </source>
</evidence>
<name>C9ZN96_TRYB9</name>
<evidence type="ECO:0000313" key="2">
    <source>
        <dbReference type="Proteomes" id="UP000002316"/>
    </source>
</evidence>
<accession>C9ZN96</accession>
<dbReference type="KEGG" id="tbg:TbgDal_V120"/>